<name>A0A5C1HZQ4_9SPHI</name>
<dbReference type="InterPro" id="IPR029018">
    <property type="entry name" value="Hex-like_dom2"/>
</dbReference>
<keyword evidence="3" id="KW-0326">Glycosidase</keyword>
<sequence length="713" mass="80668">MISTKKIIVYITFFVLIQSGLYAQVNNVAPNIIPAVHQWQAGSGSFIINYATVFKFKPSVSTQKNVAIFLEDLAALQSKERQSGLQAKGGKNDIIIKIKPRRHLTQLQKESYHLEIKPDKITIKAVDEAGVFYATRTLLQLIEQSTDKQSIPCYTISDIPAYPFRGFMLDVGRKFFPVSQLKDYICRMSWYKMNQLQLHLNDQAFHGQHYAAFRIQSKTYPQLTATDGFYTQQEIRGLIQYAADRGINIIPEIDAPAHAMSILDIAPDLKNEKLQDGQLDVLNPKTTAMMEKIFDEFVPLFPSPYFHIGTDEYRFKKTTTTEDRKVFAAGFCNYINHFNRYIGAKGKKVMIWSGYNEMPGFTPIDSNIVIDMWLGNNAKEEIKAGHQVVQSTDGWLYIVPGTNYYGVDNKFLYEKWAPNDFGPNQQLNPGEPDLLGAKLHVWNDLGPMGFTYHETAEEVAVALPVMAEKLWGNKMSPTFDEFIKRVDGLKNVPQVNDTRLLDTSKNSNPIINVDFKEHSLPDAVNKQLIKPLAGYESKSTLSLDQHDFVRLNLPADELEQPWTLSFWVKKTDARDTTTVLFESPYGTIFLNLKDKKSGKTGFGIARTVGYKEYAGEGEDFYRQVFNSIVPANRWTQITLTGGHNTCTFYINGKQAESVEKQFICPLKTIGSISGHLSASAFLTNIKVFSRILGKDEILALYLNSEPFNSNLGD</sequence>
<dbReference type="Pfam" id="PF13385">
    <property type="entry name" value="Laminin_G_3"/>
    <property type="match status" value="1"/>
</dbReference>
<dbReference type="InterPro" id="IPR017853">
    <property type="entry name" value="GH"/>
</dbReference>
<dbReference type="GO" id="GO:0005975">
    <property type="term" value="P:carbohydrate metabolic process"/>
    <property type="evidence" value="ECO:0007669"/>
    <property type="project" value="InterPro"/>
</dbReference>
<dbReference type="InterPro" id="IPR015882">
    <property type="entry name" value="HEX_bac_N"/>
</dbReference>
<organism evidence="7 8">
    <name type="scientific">Mucilaginibacter rubeus</name>
    <dbReference type="NCBI Taxonomy" id="2027860"/>
    <lineage>
        <taxon>Bacteria</taxon>
        <taxon>Pseudomonadati</taxon>
        <taxon>Bacteroidota</taxon>
        <taxon>Sphingobacteriia</taxon>
        <taxon>Sphingobacteriales</taxon>
        <taxon>Sphingobacteriaceae</taxon>
        <taxon>Mucilaginibacter</taxon>
    </lineage>
</organism>
<evidence type="ECO:0000313" key="8">
    <source>
        <dbReference type="Proteomes" id="UP000251402"/>
    </source>
</evidence>
<dbReference type="Gene3D" id="3.30.379.10">
    <property type="entry name" value="Chitobiase/beta-hexosaminidase domain 2-like"/>
    <property type="match status" value="1"/>
</dbReference>
<dbReference type="SUPFAM" id="SSF51445">
    <property type="entry name" value="(Trans)glycosidases"/>
    <property type="match status" value="1"/>
</dbReference>
<dbReference type="Gene3D" id="2.60.120.200">
    <property type="match status" value="1"/>
</dbReference>
<comment type="similarity">
    <text evidence="1">Belongs to the glycosyl hydrolase 20 family.</text>
</comment>
<evidence type="ECO:0000256" key="2">
    <source>
        <dbReference type="ARBA" id="ARBA00022801"/>
    </source>
</evidence>
<dbReference type="PANTHER" id="PTHR43678">
    <property type="entry name" value="PUTATIVE (AFU_ORTHOLOGUE AFUA_2G00640)-RELATED"/>
    <property type="match status" value="1"/>
</dbReference>
<dbReference type="GO" id="GO:0004563">
    <property type="term" value="F:beta-N-acetylhexosaminidase activity"/>
    <property type="evidence" value="ECO:0007669"/>
    <property type="project" value="InterPro"/>
</dbReference>
<proteinExistence type="inferred from homology"/>
<dbReference type="OrthoDB" id="1006965at2"/>
<dbReference type="InterPro" id="IPR013320">
    <property type="entry name" value="ConA-like_dom_sf"/>
</dbReference>
<dbReference type="SUPFAM" id="SSF55545">
    <property type="entry name" value="beta-N-acetylhexosaminidase-like domain"/>
    <property type="match status" value="1"/>
</dbReference>
<dbReference type="InterPro" id="IPR015883">
    <property type="entry name" value="Glyco_hydro_20_cat"/>
</dbReference>
<dbReference type="CDD" id="cd06564">
    <property type="entry name" value="GH20_DspB_LnbB-like"/>
    <property type="match status" value="1"/>
</dbReference>
<dbReference type="Proteomes" id="UP000251402">
    <property type="component" value="Chromosome"/>
</dbReference>
<dbReference type="PANTHER" id="PTHR43678:SF1">
    <property type="entry name" value="BETA-N-ACETYLHEXOSAMINIDASE"/>
    <property type="match status" value="1"/>
</dbReference>
<dbReference type="Pfam" id="PF00728">
    <property type="entry name" value="Glyco_hydro_20"/>
    <property type="match status" value="1"/>
</dbReference>
<dbReference type="InterPro" id="IPR025705">
    <property type="entry name" value="Beta_hexosaminidase_sua/sub"/>
</dbReference>
<dbReference type="Gene3D" id="3.20.20.80">
    <property type="entry name" value="Glycosidases"/>
    <property type="match status" value="1"/>
</dbReference>
<dbReference type="EMBL" id="CP043450">
    <property type="protein sequence ID" value="QEM10580.1"/>
    <property type="molecule type" value="Genomic_DNA"/>
</dbReference>
<feature type="domain" description="Glycoside hydrolase family 20 catalytic" evidence="5">
    <location>
        <begin position="162"/>
        <end position="399"/>
    </location>
</feature>
<protein>
    <submittedName>
        <fullName evidence="7">Family 20 glycosylhydrolase</fullName>
    </submittedName>
</protein>
<feature type="domain" description="Beta-hexosaminidase bacterial type N-terminal" evidence="6">
    <location>
        <begin position="30"/>
        <end position="158"/>
    </location>
</feature>
<evidence type="ECO:0000256" key="4">
    <source>
        <dbReference type="PIRSR" id="PIRSR625705-1"/>
    </source>
</evidence>
<evidence type="ECO:0000313" key="7">
    <source>
        <dbReference type="EMBL" id="QEM10580.1"/>
    </source>
</evidence>
<feature type="active site" description="Proton donor" evidence="4">
    <location>
        <position position="312"/>
    </location>
</feature>
<reference evidence="7" key="1">
    <citation type="submission" date="2019-08" db="EMBL/GenBank/DDBJ databases">
        <title>Comparative genome analysis confer to the adaptation heavy metal polluted environment.</title>
        <authorList>
            <person name="Li Y."/>
        </authorList>
    </citation>
    <scope>NUCLEOTIDE SEQUENCE [LARGE SCALE GENOMIC DNA]</scope>
    <source>
        <strain evidence="7">P1</strain>
    </source>
</reference>
<dbReference type="KEGG" id="mrub:DEO27_011300"/>
<dbReference type="InterPro" id="IPR052764">
    <property type="entry name" value="GH20_Enzymes"/>
</dbReference>
<dbReference type="SUPFAM" id="SSF49899">
    <property type="entry name" value="Concanavalin A-like lectins/glucanases"/>
    <property type="match status" value="1"/>
</dbReference>
<evidence type="ECO:0000259" key="6">
    <source>
        <dbReference type="Pfam" id="PF02838"/>
    </source>
</evidence>
<dbReference type="AlphaFoldDB" id="A0A5C1HZQ4"/>
<evidence type="ECO:0000256" key="3">
    <source>
        <dbReference type="ARBA" id="ARBA00023295"/>
    </source>
</evidence>
<dbReference type="PRINTS" id="PR00738">
    <property type="entry name" value="GLHYDRLASE20"/>
</dbReference>
<gene>
    <name evidence="7" type="ORF">DEO27_011300</name>
</gene>
<evidence type="ECO:0000259" key="5">
    <source>
        <dbReference type="Pfam" id="PF00728"/>
    </source>
</evidence>
<dbReference type="RefSeq" id="WP_112566287.1">
    <property type="nucleotide sequence ID" value="NZ_CP043450.1"/>
</dbReference>
<keyword evidence="8" id="KW-1185">Reference proteome</keyword>
<accession>A0A5C1HZQ4</accession>
<keyword evidence="2" id="KW-0378">Hydrolase</keyword>
<evidence type="ECO:0000256" key="1">
    <source>
        <dbReference type="ARBA" id="ARBA00006285"/>
    </source>
</evidence>
<dbReference type="Pfam" id="PF02838">
    <property type="entry name" value="Glyco_hydro_20b"/>
    <property type="match status" value="1"/>
</dbReference>